<dbReference type="GO" id="GO:0000724">
    <property type="term" value="P:double-strand break repair via homologous recombination"/>
    <property type="evidence" value="ECO:0007669"/>
    <property type="project" value="TreeGrafter"/>
</dbReference>
<feature type="compositionally biased region" description="Basic and acidic residues" evidence="4">
    <location>
        <begin position="347"/>
        <end position="356"/>
    </location>
</feature>
<dbReference type="GO" id="GO:0000166">
    <property type="term" value="F:nucleotide binding"/>
    <property type="evidence" value="ECO:0007669"/>
    <property type="project" value="InterPro"/>
</dbReference>
<feature type="domain" description="RecQ-mediated genome instability protein 1 C-terminal OB-fold" evidence="6">
    <location>
        <begin position="571"/>
        <end position="686"/>
    </location>
</feature>
<gene>
    <name evidence="8" type="ORF">C2S53_018982</name>
</gene>
<protein>
    <recommendedName>
        <fullName evidence="2">RecQ-mediated genome instability protein 1</fullName>
    </recommendedName>
    <alternativeName>
        <fullName evidence="3">BLM-associated protein of 75 kDa homolog</fullName>
    </alternativeName>
</protein>
<feature type="region of interest" description="Disordered" evidence="4">
    <location>
        <begin position="285"/>
        <end position="442"/>
    </location>
</feature>
<dbReference type="Proteomes" id="UP001190926">
    <property type="component" value="Unassembled WGS sequence"/>
</dbReference>
<organism evidence="8 9">
    <name type="scientific">Perilla frutescens var. hirtella</name>
    <name type="common">Perilla citriodora</name>
    <name type="synonym">Perilla setoyensis</name>
    <dbReference type="NCBI Taxonomy" id="608512"/>
    <lineage>
        <taxon>Eukaryota</taxon>
        <taxon>Viridiplantae</taxon>
        <taxon>Streptophyta</taxon>
        <taxon>Embryophyta</taxon>
        <taxon>Tracheophyta</taxon>
        <taxon>Spermatophyta</taxon>
        <taxon>Magnoliopsida</taxon>
        <taxon>eudicotyledons</taxon>
        <taxon>Gunneridae</taxon>
        <taxon>Pentapetalae</taxon>
        <taxon>asterids</taxon>
        <taxon>lamiids</taxon>
        <taxon>Lamiales</taxon>
        <taxon>Lamiaceae</taxon>
        <taxon>Nepetoideae</taxon>
        <taxon>Elsholtzieae</taxon>
        <taxon>Perilla</taxon>
    </lineage>
</organism>
<evidence type="ECO:0000256" key="3">
    <source>
        <dbReference type="ARBA" id="ARBA00077519"/>
    </source>
</evidence>
<accession>A0AAD4P9S8</accession>
<evidence type="ECO:0000259" key="5">
    <source>
        <dbReference type="Pfam" id="PF08585"/>
    </source>
</evidence>
<evidence type="ECO:0000256" key="2">
    <source>
        <dbReference type="ARBA" id="ARBA00018987"/>
    </source>
</evidence>
<evidence type="ECO:0000256" key="4">
    <source>
        <dbReference type="SAM" id="MobiDB-lite"/>
    </source>
</evidence>
<dbReference type="GO" id="GO:0031422">
    <property type="term" value="C:RecQ family helicase-topoisomerase III complex"/>
    <property type="evidence" value="ECO:0007669"/>
    <property type="project" value="TreeGrafter"/>
</dbReference>
<evidence type="ECO:0000259" key="7">
    <source>
        <dbReference type="Pfam" id="PF21000"/>
    </source>
</evidence>
<feature type="compositionally biased region" description="Polar residues" evidence="4">
    <location>
        <begin position="430"/>
        <end position="442"/>
    </location>
</feature>
<dbReference type="AlphaFoldDB" id="A0AAD4P9S8"/>
<keyword evidence="9" id="KW-1185">Reference proteome</keyword>
<dbReference type="Pfam" id="PF16099">
    <property type="entry name" value="RMI1_C"/>
    <property type="match status" value="1"/>
</dbReference>
<feature type="domain" description="RecQ mediated genome instability protein 1 OB-fold" evidence="5">
    <location>
        <begin position="145"/>
        <end position="255"/>
    </location>
</feature>
<feature type="compositionally biased region" description="Polar residues" evidence="4">
    <location>
        <begin position="381"/>
        <end position="392"/>
    </location>
</feature>
<comment type="caution">
    <text evidence="8">The sequence shown here is derived from an EMBL/GenBank/DDBJ whole genome shotgun (WGS) entry which is preliminary data.</text>
</comment>
<dbReference type="GO" id="GO:0000712">
    <property type="term" value="P:resolution of meiotic recombination intermediates"/>
    <property type="evidence" value="ECO:0007669"/>
    <property type="project" value="TreeGrafter"/>
</dbReference>
<proteinExistence type="inferred from homology"/>
<evidence type="ECO:0000259" key="6">
    <source>
        <dbReference type="Pfam" id="PF16099"/>
    </source>
</evidence>
<evidence type="ECO:0000313" key="8">
    <source>
        <dbReference type="EMBL" id="KAH6831566.1"/>
    </source>
</evidence>
<dbReference type="Pfam" id="PF08585">
    <property type="entry name" value="RMI1_N_C"/>
    <property type="match status" value="1"/>
</dbReference>
<dbReference type="PANTHER" id="PTHR14790:SF15">
    <property type="entry name" value="RECQ-MEDIATED GENOME INSTABILITY PROTEIN 1"/>
    <property type="match status" value="1"/>
</dbReference>
<feature type="compositionally biased region" description="Polar residues" evidence="4">
    <location>
        <begin position="307"/>
        <end position="316"/>
    </location>
</feature>
<evidence type="ECO:0000256" key="1">
    <source>
        <dbReference type="ARBA" id="ARBA00006395"/>
    </source>
</evidence>
<dbReference type="EMBL" id="SDAM02000089">
    <property type="protein sequence ID" value="KAH6831566.1"/>
    <property type="molecule type" value="Genomic_DNA"/>
</dbReference>
<dbReference type="InterPro" id="IPR042470">
    <property type="entry name" value="RMI1_N_C_sf"/>
</dbReference>
<reference evidence="8 9" key="1">
    <citation type="journal article" date="2021" name="Nat. Commun.">
        <title>Incipient diploidization of the medicinal plant Perilla within 10,000 years.</title>
        <authorList>
            <person name="Zhang Y."/>
            <person name="Shen Q."/>
            <person name="Leng L."/>
            <person name="Zhang D."/>
            <person name="Chen S."/>
            <person name="Shi Y."/>
            <person name="Ning Z."/>
            <person name="Chen S."/>
        </authorList>
    </citation>
    <scope>NUCLEOTIDE SEQUENCE [LARGE SCALE GENOMIC DNA]</scope>
    <source>
        <strain evidence="9">cv. PC099</strain>
    </source>
</reference>
<name>A0AAD4P9S8_PERFH</name>
<dbReference type="GO" id="GO:0016604">
    <property type="term" value="C:nuclear body"/>
    <property type="evidence" value="ECO:0007669"/>
    <property type="project" value="TreeGrafter"/>
</dbReference>
<evidence type="ECO:0000313" key="9">
    <source>
        <dbReference type="Proteomes" id="UP001190926"/>
    </source>
</evidence>
<comment type="similarity">
    <text evidence="1">Belongs to the RMI1 family.</text>
</comment>
<dbReference type="PANTHER" id="PTHR14790">
    <property type="entry name" value="RECQ-MEDIATED GENOME INSTABILITY PROTEIN 1 RMI1"/>
    <property type="match status" value="1"/>
</dbReference>
<dbReference type="FunFam" id="2.40.50.770:FF:000004">
    <property type="entry name" value="RecQ-mediated instability protein (DUF1767)"/>
    <property type="match status" value="1"/>
</dbReference>
<dbReference type="InterPro" id="IPR032199">
    <property type="entry name" value="RMI1_C"/>
</dbReference>
<sequence>MDGIIMDGIETDFQTVTLNSANPTPSSSNSVTNTYRHGNLQFESIPIDISDEDLENITIGDSTDNSVPETVRGDNSYLEVSESPVHGVLERLGLRLRREWLDSCLQGLQSSVQGFQRMDDSAKAKLCFQQFLWSDISFCGAGVLPPDVHTLHLVDLKGPFVLQVDEIVNLSSPIRGRYQNAAPGIKRCLKLSMTDGIQRVFGMEYRPIKDLQVLGPAGLKVAVCNVNVRHGLLMLVPEVVEVLGGTVDELEAARQRLVEEVNKPPRGRRTRTGVVPLTTRATLAAWPPRNDAVPGHVDRNHPADTIPLQSSGQGSAPSIPANDMHRQDLATPFSRNNAGSNMSHAPRPLEQDEIPGHTDTPIVTRSRQGPDRPRKDFATPISRNNDGPNTSHAPWPPEQDEIPVHIDTPAVTRSRQGPDRPRQDFEVPVNRSNGEPRTVSAMQPAQSVTISQHINEPSIGVMTPLGGTRQGIPANYMPGEEVLMPVSRDNAEPNTYPTHMDVEEISMVDDFEHHFILSREKEIPFTYLASLSAKCAANDDETSIVQGKIKFPHVLTLLVSLWWAYHVLPFQCFLTGVKRFQYKQNDIYELRVYVDDGSLISEILISHNVVRNRIGYSPQEVTIALESSESQRVSEMKEILKQFQTFLVNFEGTMIVEMSNASPVPVALEMNQGCIASDGWLLLKRVKSFISPQQQDDSHLNPIALSP</sequence>
<dbReference type="Pfam" id="PF21000">
    <property type="entry name" value="RMI1_N_N"/>
    <property type="match status" value="1"/>
</dbReference>
<dbReference type="InterPro" id="IPR013894">
    <property type="entry name" value="RMI1_OB"/>
</dbReference>
<feature type="compositionally biased region" description="Basic and acidic residues" evidence="4">
    <location>
        <begin position="368"/>
        <end position="377"/>
    </location>
</feature>
<feature type="domain" description="RMI1 N-terminal" evidence="7">
    <location>
        <begin position="93"/>
        <end position="137"/>
    </location>
</feature>
<feature type="compositionally biased region" description="Basic and acidic residues" evidence="4">
    <location>
        <begin position="416"/>
        <end position="425"/>
    </location>
</feature>
<dbReference type="Gene3D" id="2.40.50.770">
    <property type="entry name" value="RecQ-mediated genome instability protein Rmi1, C-terminal domain"/>
    <property type="match status" value="1"/>
</dbReference>
<dbReference type="SMART" id="SM01161">
    <property type="entry name" value="DUF1767"/>
    <property type="match status" value="1"/>
</dbReference>
<feature type="compositionally biased region" description="Polar residues" evidence="4">
    <location>
        <begin position="333"/>
        <end position="343"/>
    </location>
</feature>
<dbReference type="InterPro" id="IPR049363">
    <property type="entry name" value="RMI1_N"/>
</dbReference>